<name>A0A103XF44_CYNCS</name>
<organism evidence="1 2">
    <name type="scientific">Cynara cardunculus var. scolymus</name>
    <name type="common">Globe artichoke</name>
    <name type="synonym">Cynara scolymus</name>
    <dbReference type="NCBI Taxonomy" id="59895"/>
    <lineage>
        <taxon>Eukaryota</taxon>
        <taxon>Viridiplantae</taxon>
        <taxon>Streptophyta</taxon>
        <taxon>Embryophyta</taxon>
        <taxon>Tracheophyta</taxon>
        <taxon>Spermatophyta</taxon>
        <taxon>Magnoliopsida</taxon>
        <taxon>eudicotyledons</taxon>
        <taxon>Gunneridae</taxon>
        <taxon>Pentapetalae</taxon>
        <taxon>asterids</taxon>
        <taxon>campanulids</taxon>
        <taxon>Asterales</taxon>
        <taxon>Asteraceae</taxon>
        <taxon>Carduoideae</taxon>
        <taxon>Cardueae</taxon>
        <taxon>Carduinae</taxon>
        <taxon>Cynara</taxon>
    </lineage>
</organism>
<gene>
    <name evidence="1" type="ORF">Ccrd_008453</name>
</gene>
<protein>
    <submittedName>
        <fullName evidence="1">Uncharacterized protein</fullName>
    </submittedName>
</protein>
<dbReference type="EMBL" id="LEKV01005199">
    <property type="protein sequence ID" value="KVH89556.1"/>
    <property type="molecule type" value="Genomic_DNA"/>
</dbReference>
<dbReference type="Gramene" id="KVH89556">
    <property type="protein sequence ID" value="KVH89556"/>
    <property type="gene ID" value="Ccrd_008453"/>
</dbReference>
<dbReference type="Proteomes" id="UP000243975">
    <property type="component" value="Unassembled WGS sequence"/>
</dbReference>
<sequence>MKVFSSRRLITRSPKPFAINFDVDLSSKIVVDVIDLQMGRSFKTHRAKLQELFFKMPWPGGHGKSHRNEAN</sequence>
<proteinExistence type="predicted"/>
<evidence type="ECO:0000313" key="2">
    <source>
        <dbReference type="Proteomes" id="UP000243975"/>
    </source>
</evidence>
<accession>A0A103XF44</accession>
<reference evidence="1 2" key="1">
    <citation type="journal article" date="2016" name="Sci. Rep.">
        <title>The genome sequence of the outbreeding globe artichoke constructed de novo incorporating a phase-aware low-pass sequencing strategy of F1 progeny.</title>
        <authorList>
            <person name="Scaglione D."/>
            <person name="Reyes-Chin-Wo S."/>
            <person name="Acquadro A."/>
            <person name="Froenicke L."/>
            <person name="Portis E."/>
            <person name="Beitel C."/>
            <person name="Tirone M."/>
            <person name="Mauro R."/>
            <person name="Lo Monaco A."/>
            <person name="Mauromicale G."/>
            <person name="Faccioli P."/>
            <person name="Cattivelli L."/>
            <person name="Rieseberg L."/>
            <person name="Michelmore R."/>
            <person name="Lanteri S."/>
        </authorList>
    </citation>
    <scope>NUCLEOTIDE SEQUENCE [LARGE SCALE GENOMIC DNA]</scope>
    <source>
        <strain evidence="1">2C</strain>
    </source>
</reference>
<dbReference type="AlphaFoldDB" id="A0A103XF44"/>
<keyword evidence="2" id="KW-1185">Reference proteome</keyword>
<evidence type="ECO:0000313" key="1">
    <source>
        <dbReference type="EMBL" id="KVH89556.1"/>
    </source>
</evidence>
<comment type="caution">
    <text evidence="1">The sequence shown here is derived from an EMBL/GenBank/DDBJ whole genome shotgun (WGS) entry which is preliminary data.</text>
</comment>